<feature type="compositionally biased region" description="Low complexity" evidence="1">
    <location>
        <begin position="76"/>
        <end position="87"/>
    </location>
</feature>
<reference evidence="2 3" key="1">
    <citation type="submission" date="2024-06" db="EMBL/GenBank/DDBJ databases">
        <title>A chromosome level genome sequence of Diviner's sage (Salvia divinorum).</title>
        <authorList>
            <person name="Ford S.A."/>
            <person name="Ro D.-K."/>
            <person name="Ness R.W."/>
            <person name="Phillips M.A."/>
        </authorList>
    </citation>
    <scope>NUCLEOTIDE SEQUENCE [LARGE SCALE GENOMIC DNA]</scope>
    <source>
        <strain evidence="2">SAF-2024a</strain>
        <tissue evidence="2">Leaf</tissue>
    </source>
</reference>
<sequence length="140" mass="15787">MSLLTNSRQRKLGLQHIYSSLPLIHFSLFSLVLKTGPTALWLRRARRRASPVAGEGGQRQRLLGSSRRAEVVSEQQGRTGCSRTGSGISGRRGQRLWGFEQFPDEAAAWVLWWRGLRRCCAETTPPPRISTTEKAKSLLW</sequence>
<dbReference type="AlphaFoldDB" id="A0ABD1GMD5"/>
<dbReference type="Proteomes" id="UP001567538">
    <property type="component" value="Unassembled WGS sequence"/>
</dbReference>
<proteinExistence type="predicted"/>
<protein>
    <submittedName>
        <fullName evidence="2">Uncharacterized protein</fullName>
    </submittedName>
</protein>
<dbReference type="EMBL" id="JBEAFC010000008">
    <property type="protein sequence ID" value="KAL1545290.1"/>
    <property type="molecule type" value="Genomic_DNA"/>
</dbReference>
<evidence type="ECO:0000313" key="3">
    <source>
        <dbReference type="Proteomes" id="UP001567538"/>
    </source>
</evidence>
<accession>A0ABD1GMD5</accession>
<evidence type="ECO:0000313" key="2">
    <source>
        <dbReference type="EMBL" id="KAL1545290.1"/>
    </source>
</evidence>
<evidence type="ECO:0000256" key="1">
    <source>
        <dbReference type="SAM" id="MobiDB-lite"/>
    </source>
</evidence>
<gene>
    <name evidence="2" type="ORF">AAHA92_22033</name>
</gene>
<feature type="region of interest" description="Disordered" evidence="1">
    <location>
        <begin position="52"/>
        <end position="87"/>
    </location>
</feature>
<organism evidence="2 3">
    <name type="scientific">Salvia divinorum</name>
    <name type="common">Maria pastora</name>
    <name type="synonym">Diviner's sage</name>
    <dbReference type="NCBI Taxonomy" id="28513"/>
    <lineage>
        <taxon>Eukaryota</taxon>
        <taxon>Viridiplantae</taxon>
        <taxon>Streptophyta</taxon>
        <taxon>Embryophyta</taxon>
        <taxon>Tracheophyta</taxon>
        <taxon>Spermatophyta</taxon>
        <taxon>Magnoliopsida</taxon>
        <taxon>eudicotyledons</taxon>
        <taxon>Gunneridae</taxon>
        <taxon>Pentapetalae</taxon>
        <taxon>asterids</taxon>
        <taxon>lamiids</taxon>
        <taxon>Lamiales</taxon>
        <taxon>Lamiaceae</taxon>
        <taxon>Nepetoideae</taxon>
        <taxon>Mentheae</taxon>
        <taxon>Salviinae</taxon>
        <taxon>Salvia</taxon>
        <taxon>Salvia subgen. Calosphace</taxon>
    </lineage>
</organism>
<keyword evidence="3" id="KW-1185">Reference proteome</keyword>
<name>A0ABD1GMD5_SALDI</name>
<comment type="caution">
    <text evidence="2">The sequence shown here is derived from an EMBL/GenBank/DDBJ whole genome shotgun (WGS) entry which is preliminary data.</text>
</comment>